<evidence type="ECO:0000313" key="4">
    <source>
        <dbReference type="EMBL" id="TDX98161.1"/>
    </source>
</evidence>
<organism evidence="4 5">
    <name type="scientific">Thiohalophilus thiocyanatoxydans</name>
    <dbReference type="NCBI Taxonomy" id="381308"/>
    <lineage>
        <taxon>Bacteria</taxon>
        <taxon>Pseudomonadati</taxon>
        <taxon>Pseudomonadota</taxon>
        <taxon>Gammaproteobacteria</taxon>
        <taxon>Thiohalomonadales</taxon>
        <taxon>Thiohalophilaceae</taxon>
        <taxon>Thiohalophilus</taxon>
    </lineage>
</organism>
<sequence length="176" mass="19805">MVACLCPAALHAGEILHSQVRRDGDHFLIHLQMQIDVPTNAVYRQLTDYDQLHRLSEVIVSSRVIDTQGERQRVEVISEGCVLVFCRRVTQVQIATSLGQGYIRLIDDPQQSDFHSGRTLWHIAPAGHGTRVTLSADLQPRFWVPPLIGTAIFKHKLLNESTTLINNLEQRAPDVP</sequence>
<dbReference type="RefSeq" id="WP_134085187.1">
    <property type="nucleotide sequence ID" value="NZ_SOQX01000009.1"/>
</dbReference>
<dbReference type="EMBL" id="SOQX01000009">
    <property type="protein sequence ID" value="TDX98161.1"/>
    <property type="molecule type" value="Genomic_DNA"/>
</dbReference>
<dbReference type="SUPFAM" id="SSF55961">
    <property type="entry name" value="Bet v1-like"/>
    <property type="match status" value="1"/>
</dbReference>
<reference evidence="4 5" key="1">
    <citation type="submission" date="2019-03" db="EMBL/GenBank/DDBJ databases">
        <title>Genomic Encyclopedia of Type Strains, Phase IV (KMG-IV): sequencing the most valuable type-strain genomes for metagenomic binning, comparative biology and taxonomic classification.</title>
        <authorList>
            <person name="Goeker M."/>
        </authorList>
    </citation>
    <scope>NUCLEOTIDE SEQUENCE [LARGE SCALE GENOMIC DNA]</scope>
    <source>
        <strain evidence="4 5">DSM 16326</strain>
    </source>
</reference>
<name>A0A4R8IPP2_9GAMM</name>
<keyword evidence="5" id="KW-1185">Reference proteome</keyword>
<dbReference type="Proteomes" id="UP000294914">
    <property type="component" value="Unassembled WGS sequence"/>
</dbReference>
<gene>
    <name evidence="4" type="ORF">EDC23_2644</name>
</gene>
<dbReference type="AlphaFoldDB" id="A0A4R8IPP2"/>
<evidence type="ECO:0000259" key="3">
    <source>
        <dbReference type="Pfam" id="PF03364"/>
    </source>
</evidence>
<dbReference type="InterPro" id="IPR023393">
    <property type="entry name" value="START-like_dom_sf"/>
</dbReference>
<dbReference type="OrthoDB" id="5568133at2"/>
<dbReference type="Pfam" id="PF03364">
    <property type="entry name" value="Polyketide_cyc"/>
    <property type="match status" value="1"/>
</dbReference>
<comment type="caution">
    <text evidence="4">The sequence shown here is derived from an EMBL/GenBank/DDBJ whole genome shotgun (WGS) entry which is preliminary data.</text>
</comment>
<feature type="domain" description="Coenzyme Q-binding protein COQ10 START" evidence="3">
    <location>
        <begin position="35"/>
        <end position="154"/>
    </location>
</feature>
<accession>A0A4R8IPP2</accession>
<evidence type="ECO:0000256" key="2">
    <source>
        <dbReference type="ARBA" id="ARBA00022649"/>
    </source>
</evidence>
<dbReference type="InterPro" id="IPR005031">
    <property type="entry name" value="COQ10_START"/>
</dbReference>
<evidence type="ECO:0000313" key="5">
    <source>
        <dbReference type="Proteomes" id="UP000294914"/>
    </source>
</evidence>
<keyword evidence="2" id="KW-1277">Toxin-antitoxin system</keyword>
<dbReference type="Gene3D" id="3.30.530.20">
    <property type="match status" value="1"/>
</dbReference>
<protein>
    <submittedName>
        <fullName evidence="4">Polyketide cyclase/dehydrase/lipid transport protein</fullName>
    </submittedName>
</protein>
<comment type="similarity">
    <text evidence="1">Belongs to the ribosome association toxin RatA family.</text>
</comment>
<proteinExistence type="inferred from homology"/>
<evidence type="ECO:0000256" key="1">
    <source>
        <dbReference type="ARBA" id="ARBA00008918"/>
    </source>
</evidence>